<dbReference type="Gene3D" id="2.130.10.10">
    <property type="entry name" value="YVTN repeat-like/Quinoprotein amine dehydrogenase"/>
    <property type="match status" value="1"/>
</dbReference>
<dbReference type="GO" id="GO:0005669">
    <property type="term" value="C:transcription factor TFIID complex"/>
    <property type="evidence" value="ECO:0007669"/>
    <property type="project" value="TreeGrafter"/>
</dbReference>
<reference evidence="8" key="2">
    <citation type="submission" date="2022-06" db="UniProtKB">
        <authorList>
            <consortium name="EnsemblMetazoa"/>
        </authorList>
    </citation>
    <scope>IDENTIFICATION</scope>
</reference>
<dbReference type="InterPro" id="IPR019775">
    <property type="entry name" value="WD40_repeat_CS"/>
</dbReference>
<accession>A0A8R2NKB9</accession>
<dbReference type="PROSITE" id="PS50294">
    <property type="entry name" value="WD_REPEATS_REGION"/>
    <property type="match status" value="3"/>
</dbReference>
<feature type="compositionally biased region" description="Basic and acidic residues" evidence="7">
    <location>
        <begin position="591"/>
        <end position="606"/>
    </location>
</feature>
<feature type="compositionally biased region" description="Basic residues" evidence="7">
    <location>
        <begin position="437"/>
        <end position="452"/>
    </location>
</feature>
<feature type="compositionally biased region" description="Low complexity" evidence="7">
    <location>
        <begin position="333"/>
        <end position="351"/>
    </location>
</feature>
<evidence type="ECO:0008006" key="10">
    <source>
        <dbReference type="Google" id="ProtNLM"/>
    </source>
</evidence>
<dbReference type="PROSITE" id="PS50082">
    <property type="entry name" value="WD_REPEATS_2"/>
    <property type="match status" value="3"/>
</dbReference>
<protein>
    <recommendedName>
        <fullName evidence="10">WD repeat-containing protein 55 homolog</fullName>
    </recommendedName>
</protein>
<dbReference type="GeneID" id="100569295"/>
<proteinExistence type="inferred from homology"/>
<feature type="region of interest" description="Disordered" evidence="7">
    <location>
        <begin position="320"/>
        <end position="351"/>
    </location>
</feature>
<feature type="compositionally biased region" description="Polar residues" evidence="7">
    <location>
        <begin position="1251"/>
        <end position="1266"/>
    </location>
</feature>
<dbReference type="InterPro" id="IPR001680">
    <property type="entry name" value="WD40_rpt"/>
</dbReference>
<feature type="compositionally biased region" description="Basic residues" evidence="7">
    <location>
        <begin position="578"/>
        <end position="589"/>
    </location>
</feature>
<feature type="compositionally biased region" description="Low complexity" evidence="7">
    <location>
        <begin position="7"/>
        <end position="18"/>
    </location>
</feature>
<dbReference type="InterPro" id="IPR036322">
    <property type="entry name" value="WD40_repeat_dom_sf"/>
</dbReference>
<feature type="compositionally biased region" description="Polar residues" evidence="7">
    <location>
        <begin position="1393"/>
        <end position="1422"/>
    </location>
</feature>
<feature type="compositionally biased region" description="Polar residues" evidence="7">
    <location>
        <begin position="19"/>
        <end position="28"/>
    </location>
</feature>
<dbReference type="SUPFAM" id="SSF160897">
    <property type="entry name" value="Taf5 N-terminal domain-like"/>
    <property type="match status" value="1"/>
</dbReference>
<feature type="compositionally biased region" description="Basic residues" evidence="7">
    <location>
        <begin position="1267"/>
        <end position="1279"/>
    </location>
</feature>
<organism evidence="8 9">
    <name type="scientific">Acyrthosiphon pisum</name>
    <name type="common">Pea aphid</name>
    <dbReference type="NCBI Taxonomy" id="7029"/>
    <lineage>
        <taxon>Eukaryota</taxon>
        <taxon>Metazoa</taxon>
        <taxon>Ecdysozoa</taxon>
        <taxon>Arthropoda</taxon>
        <taxon>Hexapoda</taxon>
        <taxon>Insecta</taxon>
        <taxon>Pterygota</taxon>
        <taxon>Neoptera</taxon>
        <taxon>Paraneoptera</taxon>
        <taxon>Hemiptera</taxon>
        <taxon>Sternorrhyncha</taxon>
        <taxon>Aphidomorpha</taxon>
        <taxon>Aphidoidea</taxon>
        <taxon>Aphididae</taxon>
        <taxon>Macrosiphini</taxon>
        <taxon>Acyrthosiphon</taxon>
    </lineage>
</organism>
<dbReference type="CDD" id="cd00200">
    <property type="entry name" value="WD40"/>
    <property type="match status" value="1"/>
</dbReference>
<feature type="compositionally biased region" description="Basic and acidic residues" evidence="7">
    <location>
        <begin position="472"/>
        <end position="486"/>
    </location>
</feature>
<feature type="region of interest" description="Disordered" evidence="7">
    <location>
        <begin position="1109"/>
        <end position="1136"/>
    </location>
</feature>
<evidence type="ECO:0000256" key="6">
    <source>
        <dbReference type="PROSITE-ProRule" id="PRU00221"/>
    </source>
</evidence>
<comment type="subcellular location">
    <subcellularLocation>
        <location evidence="1">Nucleus</location>
    </subcellularLocation>
</comment>
<feature type="compositionally biased region" description="Polar residues" evidence="7">
    <location>
        <begin position="320"/>
        <end position="332"/>
    </location>
</feature>
<dbReference type="SMART" id="SM00320">
    <property type="entry name" value="WD40"/>
    <property type="match status" value="5"/>
</dbReference>
<feature type="compositionally biased region" description="Basic residues" evidence="7">
    <location>
        <begin position="607"/>
        <end position="616"/>
    </location>
</feature>
<dbReference type="InterPro" id="IPR015943">
    <property type="entry name" value="WD40/YVTN_repeat-like_dom_sf"/>
</dbReference>
<dbReference type="InterPro" id="IPR037264">
    <property type="entry name" value="TFIID_NTD2_sf"/>
</dbReference>
<feature type="repeat" description="WD" evidence="6">
    <location>
        <begin position="991"/>
        <end position="1033"/>
    </location>
</feature>
<evidence type="ECO:0000256" key="1">
    <source>
        <dbReference type="ARBA" id="ARBA00004123"/>
    </source>
</evidence>
<feature type="region of interest" description="Disordered" evidence="7">
    <location>
        <begin position="1"/>
        <end position="85"/>
    </location>
</feature>
<evidence type="ECO:0000313" key="9">
    <source>
        <dbReference type="Proteomes" id="UP000007819"/>
    </source>
</evidence>
<dbReference type="GO" id="GO:0006367">
    <property type="term" value="P:transcription initiation at RNA polymerase II promoter"/>
    <property type="evidence" value="ECO:0007669"/>
    <property type="project" value="TreeGrafter"/>
</dbReference>
<feature type="compositionally biased region" description="Basic and acidic residues" evidence="7">
    <location>
        <begin position="493"/>
        <end position="507"/>
    </location>
</feature>
<feature type="compositionally biased region" description="Polar residues" evidence="7">
    <location>
        <begin position="515"/>
        <end position="537"/>
    </location>
</feature>
<evidence type="ECO:0000256" key="2">
    <source>
        <dbReference type="ARBA" id="ARBA00009435"/>
    </source>
</evidence>
<feature type="repeat" description="WD" evidence="6">
    <location>
        <begin position="949"/>
        <end position="990"/>
    </location>
</feature>
<keyword evidence="5" id="KW-0539">Nucleus</keyword>
<feature type="compositionally biased region" description="Basic residues" evidence="7">
    <location>
        <begin position="640"/>
        <end position="651"/>
    </location>
</feature>
<feature type="region of interest" description="Disordered" evidence="7">
    <location>
        <begin position="1365"/>
        <end position="1447"/>
    </location>
</feature>
<name>A0A8R2NKB9_ACYPI</name>
<feature type="compositionally biased region" description="Polar residues" evidence="7">
    <location>
        <begin position="43"/>
        <end position="73"/>
    </location>
</feature>
<evidence type="ECO:0000256" key="4">
    <source>
        <dbReference type="ARBA" id="ARBA00022737"/>
    </source>
</evidence>
<feature type="compositionally biased region" description="Polar residues" evidence="7">
    <location>
        <begin position="1365"/>
        <end position="1384"/>
    </location>
</feature>
<keyword evidence="3 6" id="KW-0853">WD repeat</keyword>
<feature type="compositionally biased region" description="Polar residues" evidence="7">
    <location>
        <begin position="548"/>
        <end position="571"/>
    </location>
</feature>
<feature type="compositionally biased region" description="Basic and acidic residues" evidence="7">
    <location>
        <begin position="1118"/>
        <end position="1132"/>
    </location>
</feature>
<feature type="compositionally biased region" description="Basic and acidic residues" evidence="7">
    <location>
        <begin position="416"/>
        <end position="436"/>
    </location>
</feature>
<dbReference type="RefSeq" id="XP_029341699.1">
    <property type="nucleotide sequence ID" value="XM_029485839.1"/>
</dbReference>
<dbReference type="Pfam" id="PF00400">
    <property type="entry name" value="WD40"/>
    <property type="match status" value="4"/>
</dbReference>
<comment type="similarity">
    <text evidence="2">Belongs to the WD repeat TAF5 family.</text>
</comment>
<dbReference type="OrthoDB" id="10266330at2759"/>
<keyword evidence="9" id="KW-1185">Reference proteome</keyword>
<reference evidence="9" key="1">
    <citation type="submission" date="2010-06" db="EMBL/GenBank/DDBJ databases">
        <authorList>
            <person name="Jiang H."/>
            <person name="Abraham K."/>
            <person name="Ali S."/>
            <person name="Alsbrooks S.L."/>
            <person name="Anim B.N."/>
            <person name="Anosike U.S."/>
            <person name="Attaway T."/>
            <person name="Bandaranaike D.P."/>
            <person name="Battles P.K."/>
            <person name="Bell S.N."/>
            <person name="Bell A.V."/>
            <person name="Beltran B."/>
            <person name="Bickham C."/>
            <person name="Bustamante Y."/>
            <person name="Caleb T."/>
            <person name="Canada A."/>
            <person name="Cardenas V."/>
            <person name="Carter K."/>
            <person name="Chacko J."/>
            <person name="Chandrabose M.N."/>
            <person name="Chavez D."/>
            <person name="Chavez A."/>
            <person name="Chen L."/>
            <person name="Chu H.-S."/>
            <person name="Claassen K.J."/>
            <person name="Cockrell R."/>
            <person name="Collins M."/>
            <person name="Cooper J.A."/>
            <person name="Cree A."/>
            <person name="Curry S.M."/>
            <person name="Da Y."/>
            <person name="Dao M.D."/>
            <person name="Das B."/>
            <person name="Davila M.-L."/>
            <person name="Davy-Carroll L."/>
            <person name="Denson S."/>
            <person name="Dinh H."/>
            <person name="Ebong V.E."/>
            <person name="Edwards J.R."/>
            <person name="Egan A."/>
            <person name="El-Daye J."/>
            <person name="Escobedo L."/>
            <person name="Fernandez S."/>
            <person name="Fernando P.R."/>
            <person name="Flagg N."/>
            <person name="Forbes L.D."/>
            <person name="Fowler R.G."/>
            <person name="Fu Q."/>
            <person name="Gabisi R.A."/>
            <person name="Ganer J."/>
            <person name="Garbino Pronczuk A."/>
            <person name="Garcia R.M."/>
            <person name="Garner T."/>
            <person name="Garrett T.E."/>
            <person name="Gonzalez D.A."/>
            <person name="Hamid H."/>
            <person name="Hawkins E.S."/>
            <person name="Hirani K."/>
            <person name="Hogues M.E."/>
            <person name="Hollins B."/>
            <person name="Hsiao C.-H."/>
            <person name="Jabil R."/>
            <person name="James M.L."/>
            <person name="Jhangiani S.N."/>
            <person name="Johnson B."/>
            <person name="Johnson Q."/>
            <person name="Joshi V."/>
            <person name="Kalu J.B."/>
            <person name="Kam C."/>
            <person name="Kashfia A."/>
            <person name="Keebler J."/>
            <person name="Kisamo H."/>
            <person name="Kovar C.L."/>
            <person name="Lago L.A."/>
            <person name="Lai C.-Y."/>
            <person name="Laidlaw J."/>
            <person name="Lara F."/>
            <person name="Le T.-K."/>
            <person name="Lee S.L."/>
            <person name="Legall F.H."/>
            <person name="Lemon S.J."/>
            <person name="Lewis L.R."/>
            <person name="Li B."/>
            <person name="Liu Y."/>
            <person name="Liu Y.-S."/>
            <person name="Lopez J."/>
            <person name="Lozado R.J."/>
            <person name="Lu J."/>
            <person name="Madu R.C."/>
            <person name="Maheshwari M."/>
            <person name="Maheshwari R."/>
            <person name="Malloy K."/>
            <person name="Martinez E."/>
            <person name="Mathew T."/>
            <person name="Mercado I.C."/>
            <person name="Mercado C."/>
            <person name="Meyer B."/>
            <person name="Montgomery K."/>
            <person name="Morgan M.B."/>
            <person name="Munidasa M."/>
            <person name="Nazareth L.V."/>
            <person name="Nelson J."/>
            <person name="Ng B.M."/>
            <person name="Nguyen N.B."/>
            <person name="Nguyen P.Q."/>
            <person name="Nguyen T."/>
            <person name="Obregon M."/>
            <person name="Okwuonu G.O."/>
            <person name="Onwere C.G."/>
            <person name="Orozco G."/>
            <person name="Parra A."/>
            <person name="Patel S."/>
            <person name="Patil S."/>
            <person name="Perez A."/>
            <person name="Perez Y."/>
            <person name="Pham C."/>
            <person name="Primus E.L."/>
            <person name="Pu L.-L."/>
            <person name="Puazo M."/>
            <person name="Qin X."/>
            <person name="Quiroz J.B."/>
            <person name="Reese J."/>
            <person name="Richards S."/>
            <person name="Rives C.M."/>
            <person name="Robberts R."/>
            <person name="Ruiz S.J."/>
            <person name="Ruiz M.J."/>
            <person name="Santibanez J."/>
            <person name="Schneider B.W."/>
            <person name="Sisson I."/>
            <person name="Smith M."/>
            <person name="Sodergren E."/>
            <person name="Song X.-Z."/>
            <person name="Song B.B."/>
            <person name="Summersgill H."/>
            <person name="Thelus R."/>
            <person name="Thornton R.D."/>
            <person name="Trejos Z.Y."/>
            <person name="Usmani K."/>
            <person name="Vattathil S."/>
            <person name="Villasana D."/>
            <person name="Walker D.L."/>
            <person name="Wang S."/>
            <person name="Wang K."/>
            <person name="White C.S."/>
            <person name="Williams A.C."/>
            <person name="Williamson J."/>
            <person name="Wilson K."/>
            <person name="Woghiren I.O."/>
            <person name="Woodworth J.R."/>
            <person name="Worley K.C."/>
            <person name="Wright R.A."/>
            <person name="Wu W."/>
            <person name="Young L."/>
            <person name="Zhang L."/>
            <person name="Zhang J."/>
            <person name="Zhu Y."/>
            <person name="Muzny D.M."/>
            <person name="Weinstock G."/>
            <person name="Gibbs R.A."/>
        </authorList>
    </citation>
    <scope>NUCLEOTIDE SEQUENCE [LARGE SCALE GENOMIC DNA]</scope>
    <source>
        <strain evidence="9">LSR1</strain>
    </source>
</reference>
<evidence type="ECO:0000256" key="7">
    <source>
        <dbReference type="SAM" id="MobiDB-lite"/>
    </source>
</evidence>
<dbReference type="PANTHER" id="PTHR19879">
    <property type="entry name" value="TRANSCRIPTION INITIATION FACTOR TFIID"/>
    <property type="match status" value="1"/>
</dbReference>
<feature type="repeat" description="WD" evidence="6">
    <location>
        <begin position="865"/>
        <end position="906"/>
    </location>
</feature>
<dbReference type="SUPFAM" id="SSF50978">
    <property type="entry name" value="WD40 repeat-like"/>
    <property type="match status" value="1"/>
</dbReference>
<dbReference type="GO" id="GO:0016251">
    <property type="term" value="F:RNA polymerase II general transcription initiation factor activity"/>
    <property type="evidence" value="ECO:0007669"/>
    <property type="project" value="TreeGrafter"/>
</dbReference>
<evidence type="ECO:0000313" key="8">
    <source>
        <dbReference type="EnsemblMetazoa" id="XP_029341699.1"/>
    </source>
</evidence>
<dbReference type="Proteomes" id="UP000007819">
    <property type="component" value="Chromosome X"/>
</dbReference>
<dbReference type="EnsemblMetazoa" id="XM_029485839.1">
    <property type="protein sequence ID" value="XP_029341699.1"/>
    <property type="gene ID" value="LOC100569295"/>
</dbReference>
<dbReference type="PANTHER" id="PTHR19879:SF1">
    <property type="entry name" value="CANNONBALL-RELATED"/>
    <property type="match status" value="1"/>
</dbReference>
<feature type="compositionally biased region" description="Basic and acidic residues" evidence="7">
    <location>
        <begin position="393"/>
        <end position="409"/>
    </location>
</feature>
<evidence type="ECO:0000256" key="5">
    <source>
        <dbReference type="ARBA" id="ARBA00023242"/>
    </source>
</evidence>
<evidence type="ECO:0000256" key="3">
    <source>
        <dbReference type="ARBA" id="ARBA00022574"/>
    </source>
</evidence>
<dbReference type="Gene3D" id="1.25.40.500">
    <property type="entry name" value="TFIID subunit TAF5, NTD2 domain"/>
    <property type="match status" value="1"/>
</dbReference>
<feature type="region of interest" description="Disordered" evidence="7">
    <location>
        <begin position="1251"/>
        <end position="1279"/>
    </location>
</feature>
<keyword evidence="4" id="KW-0677">Repeat</keyword>
<dbReference type="PROSITE" id="PS00678">
    <property type="entry name" value="WD_REPEATS_1"/>
    <property type="match status" value="1"/>
</dbReference>
<sequence>MHFALATTQGGRPTTVTTAAMSNDSPRTSAVPAPTSYLPHAVPSTSQGVGATSADASTGPNSDDLTAGGSQITMEDYNDTSSEDEYQKSGSTFTMALGHYFFERNLIETPNNYQASKPVIDYVNLKFVENNFRTLGLDEMFDKNNIRRAETEFESFEVWFSHLKKYAADREYIRDLRLPLFCHLYLNLYAPHNHARLQAFLKTFKYLFASPKGNIYLEELRNVTDILNLSPRLEYFRRNKFVYGVSPMFVNRLYDFFQINFMLQVVFQEWIDINYITYEDPRIVFDEKCTNNQEQVNNLDEANAPKTLNLSQNKNINRKVNNSKNDYYNNQRSSMSKDFVGSSSGSSFQVSNSRKLANNCVEDQQKQDTNSELDKSTEYSEQLTEYFKQFSTEDRCLEPRSRRSKKSTDNSEQSSTEDHYLEPRSRRSKKISNEGRKSRKHRKKHKLRRKKKSTSDNNSHKSSNETSNNDEQLQKKIKSSDRRKTTGDQNSRSCEKSFEISDDDYKEKKCKRQNKSNGSKSTNDDNNMQMSESLSEVSDSEQKKYKSQKNSGRCKSTNYDNNTQMKENLSEVSDGEKKKYRRQKIRGKNKSISDDNMHISNDDEKKQKRQNKRSKTKSTSDDNNRMSEISSDEQKFQKPQNKKKLRGKKKSDHNIDDSSLCGSSPEDITTILMIIIFLMMSKNQESSNKDKEIHKSNARRKYELINSNTSLSESCSAGDSLEDSSSLYSSSCDEELLMRKYMRKIKKSTQYLRYETSHYLKPIKVTKINLKTLDEDLYLHLSRKIILKNCGKVSCSFLTSDQNLVVAGSVDALIYLWERDNEQSVSEESHDVLHTIGNINSSTFSSSVQENNLVEYLDKSKAFILRGHGGPIFDLAELPSAKILLSASDDKTYRAWDLRTKQCIEIYNGHEHRTWCIAASPYSLQVATGSCEGASCLWFLNYKRPLRMFIGHLDDILVLKFHPNQVFLATGSSDKTVRVFELTTGDCHRVLMGHTDYITCLEFNTENFNYLASAAGNGEIIVWDVPSGEIVWRIGVGKVLFSDLVWITKDVLLASLTTGVVLKCDTTLNYIDSSCKVNGFETPFYRLISLQMINNTVYTIGIPDKSGGLKPISKRTKEKALQTKSERQKSQKEPSPLSKLFFPQHIIDNNGNSMTPLRGLSSLIPNPTYDFEYQINTNDQLNKSTLPNFLSMNLKSAPFNLSADEISKLSSEYQSKNIRLIPASDITNNLRNAYLLPVQKNIRTSNANSVNAHSTNVQLPSTSKSQKLNKTHAPPKSKITKAKQHNFGNSSLTMHTSIQHMQIKTTTAQEQLHLDDHKDTNMLVQQYLQTMGTSTHKQQTSNLLQVKRPGMSSPLLQNSIVQQDQKMQLQHGTGSNSSVAGTNVQQQQLLQQSRSNTNLTKGNVQQRLSPQTNNRSSNVTKRSSSRQSPNKSSSLDDTGTGKHTRMQ</sequence>
<feature type="region of interest" description="Disordered" evidence="7">
    <location>
        <begin position="393"/>
        <end position="661"/>
    </location>
</feature>